<name>A0AAI9ZHR0_9PEZI</name>
<dbReference type="SUPFAM" id="SSF51445">
    <property type="entry name" value="(Trans)glycosidases"/>
    <property type="match status" value="1"/>
</dbReference>
<dbReference type="GO" id="GO:0008422">
    <property type="term" value="F:beta-glucosidase activity"/>
    <property type="evidence" value="ECO:0007669"/>
    <property type="project" value="UniProtKB-EC"/>
</dbReference>
<dbReference type="Gene3D" id="3.10.180.10">
    <property type="entry name" value="2,3-Dihydroxybiphenyl 1,2-Dioxygenase, domain 1"/>
    <property type="match status" value="1"/>
</dbReference>
<dbReference type="PANTHER" id="PTHR42715">
    <property type="entry name" value="BETA-GLUCOSIDASE"/>
    <property type="match status" value="1"/>
</dbReference>
<dbReference type="Gene3D" id="3.40.50.1700">
    <property type="entry name" value="Glycoside hydrolase family 3 C-terminal domain"/>
    <property type="match status" value="1"/>
</dbReference>
<dbReference type="InterPro" id="IPR017853">
    <property type="entry name" value="GH"/>
</dbReference>
<gene>
    <name evidence="19" type="ORF">BDP81DRAFT_398337</name>
</gene>
<evidence type="ECO:0000256" key="4">
    <source>
        <dbReference type="ARBA" id="ARBA00005336"/>
    </source>
</evidence>
<dbReference type="InterPro" id="IPR036881">
    <property type="entry name" value="Glyco_hydro_3_C_sf"/>
</dbReference>
<evidence type="ECO:0000256" key="8">
    <source>
        <dbReference type="ARBA" id="ARBA00022801"/>
    </source>
</evidence>
<proteinExistence type="inferred from homology"/>
<feature type="domain" description="VOC" evidence="18">
    <location>
        <begin position="3"/>
        <end position="148"/>
    </location>
</feature>
<dbReference type="EMBL" id="JAHMHQ010000023">
    <property type="protein sequence ID" value="KAK1624701.1"/>
    <property type="molecule type" value="Genomic_DNA"/>
</dbReference>
<keyword evidence="10" id="KW-0119">Carbohydrate metabolism</keyword>
<dbReference type="EC" id="3.2.1.21" evidence="5"/>
<reference evidence="19" key="1">
    <citation type="submission" date="2021-06" db="EMBL/GenBank/DDBJ databases">
        <title>Comparative genomics, transcriptomics and evolutionary studies reveal genomic signatures of adaptation to plant cell wall in hemibiotrophic fungi.</title>
        <authorList>
            <consortium name="DOE Joint Genome Institute"/>
            <person name="Baroncelli R."/>
            <person name="Diaz J.F."/>
            <person name="Benocci T."/>
            <person name="Peng M."/>
            <person name="Battaglia E."/>
            <person name="Haridas S."/>
            <person name="Andreopoulos W."/>
            <person name="Labutti K."/>
            <person name="Pangilinan J."/>
            <person name="Floch G.L."/>
            <person name="Makela M.R."/>
            <person name="Henrissat B."/>
            <person name="Grigoriev I.V."/>
            <person name="Crouch J.A."/>
            <person name="De Vries R.P."/>
            <person name="Sukno S.A."/>
            <person name="Thon M.R."/>
        </authorList>
    </citation>
    <scope>NUCLEOTIDE SEQUENCE</scope>
    <source>
        <strain evidence="19">CBS 102054</strain>
    </source>
</reference>
<comment type="similarity">
    <text evidence="4">Belongs to the glycosyl hydrolase 3 family.</text>
</comment>
<keyword evidence="8" id="KW-0378">Hydrolase</keyword>
<dbReference type="InterPro" id="IPR004360">
    <property type="entry name" value="Glyas_Fos-R_dOase_dom"/>
</dbReference>
<dbReference type="InterPro" id="IPR037523">
    <property type="entry name" value="VOC_core"/>
</dbReference>
<sequence length="837" mass="90317">MRSVNHIGVSVPDIEAVVKLYSEIMGFVLVNGKIKQIKRSETPDAGIFKIYPGALQEVKLAFMTTGNGVGFEVFEFVDPAYKKADDFAYNVGGFFHLCVTDAEPEALLARAVQNGASKIGEPTLNPLSGSRCLYFRDPWGNVLEILDMSFDRMISVFPSGITAAATWDREMIYRRGVALAEEFKGKGGHVILGPSTGPMGRAALGGRNWEGFGPDPYLAGISIENTITGMQSAGKPSAPTPLRPTAIEAISSNVDDRTAQELYLWPFANAIRAGTTSIMCSYNRFNQTYACENSHLLKELLRDELGFEGYTVSDWFATHSTAEAINAGLDLEMPGAVPGNYPGAVTFFGDKVLEAVTNGTVTESRIDEMVSNILTPYYLLGQDAESYPSPDPSLRFVTLFQEVGLQVAKDGGFIPDDFVFTYGRDVRGDHANLIREMGSAGPVLLKNVSFTLPLTNPKIIGIFGNDAGEMTDGFLRPAEVPDATNTGTMIIGGGSGTGRPSYVISPLAAIRAKAAESGAEVLYVTNNDVLAANDFRGIYPPPEICLVFQQTFASEGFDRMSIELDGNSTAVINNVADFCGTTVVVTHSGGMNTMPWANHTKIGAIPAAHYPVQESGNSIVDVLWGDVAPSGRLPYSVPRSEEDAGPAIVNLTQPVGDPLAWQADFTEGQMIDYRHYDELDIEPLYELGFGLTYTTFEVVGDQVGVSFVAGNSSITARPDTAIAVQPGGHPQLWEDLISVKASISNTGNRTAFAVPQLYVSFPETAPGGTPKKVLRGFEKIQIEVGGSAEVEFLLMRRDVSLWDASEKVWVIPEGEFTFWVGFSSRDLPVEKAFSVLG</sequence>
<dbReference type="InterPro" id="IPR001764">
    <property type="entry name" value="Glyco_hydro_3_N"/>
</dbReference>
<dbReference type="InterPro" id="IPR026891">
    <property type="entry name" value="Fn3-like"/>
</dbReference>
<dbReference type="RefSeq" id="XP_060440696.1">
    <property type="nucleotide sequence ID" value="XM_060588445.1"/>
</dbReference>
<dbReference type="GeneID" id="85473307"/>
<dbReference type="InterPro" id="IPR013783">
    <property type="entry name" value="Ig-like_fold"/>
</dbReference>
<evidence type="ECO:0000256" key="2">
    <source>
        <dbReference type="ARBA" id="ARBA00004613"/>
    </source>
</evidence>
<dbReference type="Gene3D" id="3.20.20.300">
    <property type="entry name" value="Glycoside hydrolase, family 3, N-terminal domain"/>
    <property type="match status" value="1"/>
</dbReference>
<dbReference type="AlphaFoldDB" id="A0AAI9ZHR0"/>
<dbReference type="InterPro" id="IPR050288">
    <property type="entry name" value="Cellulose_deg_GH3"/>
</dbReference>
<dbReference type="GO" id="GO:0005576">
    <property type="term" value="C:extracellular region"/>
    <property type="evidence" value="ECO:0007669"/>
    <property type="project" value="UniProtKB-SubCell"/>
</dbReference>
<evidence type="ECO:0000256" key="3">
    <source>
        <dbReference type="ARBA" id="ARBA00004987"/>
    </source>
</evidence>
<dbReference type="InterPro" id="IPR029068">
    <property type="entry name" value="Glyas_Bleomycin-R_OHBP_Dase"/>
</dbReference>
<keyword evidence="12" id="KW-0624">Polysaccharide degradation</keyword>
<evidence type="ECO:0000256" key="17">
    <source>
        <dbReference type="ARBA" id="ARBA00041808"/>
    </source>
</evidence>
<evidence type="ECO:0000256" key="7">
    <source>
        <dbReference type="ARBA" id="ARBA00022729"/>
    </source>
</evidence>
<evidence type="ECO:0000259" key="18">
    <source>
        <dbReference type="PROSITE" id="PS51819"/>
    </source>
</evidence>
<evidence type="ECO:0000256" key="11">
    <source>
        <dbReference type="ARBA" id="ARBA00023295"/>
    </source>
</evidence>
<dbReference type="PRINTS" id="PR00133">
    <property type="entry name" value="GLHYDRLASE3"/>
</dbReference>
<evidence type="ECO:0000256" key="5">
    <source>
        <dbReference type="ARBA" id="ARBA00012744"/>
    </source>
</evidence>
<evidence type="ECO:0000256" key="9">
    <source>
        <dbReference type="ARBA" id="ARBA00023180"/>
    </source>
</evidence>
<dbReference type="InterPro" id="IPR036962">
    <property type="entry name" value="Glyco_hydro_3_N_sf"/>
</dbReference>
<dbReference type="SUPFAM" id="SSF54593">
    <property type="entry name" value="Glyoxalase/Bleomycin resistance protein/Dihydroxybiphenyl dioxygenase"/>
    <property type="match status" value="1"/>
</dbReference>
<evidence type="ECO:0000256" key="6">
    <source>
        <dbReference type="ARBA" id="ARBA00022525"/>
    </source>
</evidence>
<comment type="pathway">
    <text evidence="3">Glycan metabolism; cellulose degradation.</text>
</comment>
<keyword evidence="11" id="KW-0326">Glycosidase</keyword>
<protein>
    <recommendedName>
        <fullName evidence="14">Probable beta-glucosidase G</fullName>
        <ecNumber evidence="5">3.2.1.21</ecNumber>
    </recommendedName>
    <alternativeName>
        <fullName evidence="15">Beta-D-glucoside glucohydrolase G</fullName>
    </alternativeName>
    <alternativeName>
        <fullName evidence="16">Cellobiase G</fullName>
    </alternativeName>
    <alternativeName>
        <fullName evidence="17">Gentiobiase G</fullName>
    </alternativeName>
</protein>
<accession>A0AAI9ZHR0</accession>
<dbReference type="PROSITE" id="PS51819">
    <property type="entry name" value="VOC"/>
    <property type="match status" value="1"/>
</dbReference>
<evidence type="ECO:0000256" key="1">
    <source>
        <dbReference type="ARBA" id="ARBA00000448"/>
    </source>
</evidence>
<dbReference type="Gene3D" id="2.60.40.10">
    <property type="entry name" value="Immunoglobulins"/>
    <property type="match status" value="1"/>
</dbReference>
<dbReference type="Pfam" id="PF00903">
    <property type="entry name" value="Glyoxalase"/>
    <property type="match status" value="1"/>
</dbReference>
<dbReference type="InterPro" id="IPR002772">
    <property type="entry name" value="Glyco_hydro_3_C"/>
</dbReference>
<keyword evidence="6" id="KW-0964">Secreted</keyword>
<dbReference type="Proteomes" id="UP001243989">
    <property type="component" value="Unassembled WGS sequence"/>
</dbReference>
<dbReference type="Pfam" id="PF01915">
    <property type="entry name" value="Glyco_hydro_3_C"/>
    <property type="match status" value="1"/>
</dbReference>
<comment type="caution">
    <text evidence="19">The sequence shown here is derived from an EMBL/GenBank/DDBJ whole genome shotgun (WGS) entry which is preliminary data.</text>
</comment>
<keyword evidence="20" id="KW-1185">Reference proteome</keyword>
<evidence type="ECO:0000313" key="20">
    <source>
        <dbReference type="Proteomes" id="UP001243989"/>
    </source>
</evidence>
<comment type="catalytic activity">
    <reaction evidence="1">
        <text>Hydrolysis of terminal, non-reducing beta-D-glucosyl residues with release of beta-D-glucose.</text>
        <dbReference type="EC" id="3.2.1.21"/>
    </reaction>
</comment>
<dbReference type="Pfam" id="PF14310">
    <property type="entry name" value="Fn3-like"/>
    <property type="match status" value="1"/>
</dbReference>
<organism evidence="19 20">
    <name type="scientific">Colletotrichum phormii</name>
    <dbReference type="NCBI Taxonomy" id="359342"/>
    <lineage>
        <taxon>Eukaryota</taxon>
        <taxon>Fungi</taxon>
        <taxon>Dikarya</taxon>
        <taxon>Ascomycota</taxon>
        <taxon>Pezizomycotina</taxon>
        <taxon>Sordariomycetes</taxon>
        <taxon>Hypocreomycetidae</taxon>
        <taxon>Glomerellales</taxon>
        <taxon>Glomerellaceae</taxon>
        <taxon>Colletotrichum</taxon>
        <taxon>Colletotrichum acutatum species complex</taxon>
    </lineage>
</organism>
<evidence type="ECO:0000256" key="14">
    <source>
        <dbReference type="ARBA" id="ARBA00039579"/>
    </source>
</evidence>
<dbReference type="PANTHER" id="PTHR42715:SF12">
    <property type="entry name" value="BETA-GLUCOSIDASE G-RELATED"/>
    <property type="match status" value="1"/>
</dbReference>
<comment type="subcellular location">
    <subcellularLocation>
        <location evidence="2">Secreted</location>
    </subcellularLocation>
</comment>
<evidence type="ECO:0000313" key="19">
    <source>
        <dbReference type="EMBL" id="KAK1624701.1"/>
    </source>
</evidence>
<evidence type="ECO:0000256" key="13">
    <source>
        <dbReference type="ARBA" id="ARBA00024983"/>
    </source>
</evidence>
<evidence type="ECO:0000256" key="12">
    <source>
        <dbReference type="ARBA" id="ARBA00023326"/>
    </source>
</evidence>
<evidence type="ECO:0000256" key="15">
    <source>
        <dbReference type="ARBA" id="ARBA00041276"/>
    </source>
</evidence>
<comment type="function">
    <text evidence="13">Beta-glucosidases are one of a number of cellulolytic enzymes involved in the degradation of cellulosic biomass. Catalyzes the last step releasing glucose from the inhibitory cellobiose.</text>
</comment>
<dbReference type="Pfam" id="PF00933">
    <property type="entry name" value="Glyco_hydro_3"/>
    <property type="match status" value="1"/>
</dbReference>
<keyword evidence="7" id="KW-0732">Signal</keyword>
<dbReference type="SMART" id="SM01217">
    <property type="entry name" value="Fn3_like"/>
    <property type="match status" value="1"/>
</dbReference>
<dbReference type="SUPFAM" id="SSF52279">
    <property type="entry name" value="Beta-D-glucan exohydrolase, C-terminal domain"/>
    <property type="match status" value="1"/>
</dbReference>
<evidence type="ECO:0000256" key="10">
    <source>
        <dbReference type="ARBA" id="ARBA00023277"/>
    </source>
</evidence>
<dbReference type="GO" id="GO:0009251">
    <property type="term" value="P:glucan catabolic process"/>
    <property type="evidence" value="ECO:0007669"/>
    <property type="project" value="TreeGrafter"/>
</dbReference>
<keyword evidence="9" id="KW-0325">Glycoprotein</keyword>
<evidence type="ECO:0000256" key="16">
    <source>
        <dbReference type="ARBA" id="ARBA00041601"/>
    </source>
</evidence>